<proteinExistence type="inferred from homology"/>
<dbReference type="GO" id="GO:0046872">
    <property type="term" value="F:metal ion binding"/>
    <property type="evidence" value="ECO:0007669"/>
    <property type="project" value="UniProtKB-KW"/>
</dbReference>
<keyword evidence="5 6" id="KW-0482">Metalloprotease</keyword>
<dbReference type="RefSeq" id="WP_106758352.1">
    <property type="nucleotide sequence ID" value="NZ_PXWF02000243.1"/>
</dbReference>
<dbReference type="Pfam" id="PF01435">
    <property type="entry name" value="Peptidase_M48"/>
    <property type="match status" value="1"/>
</dbReference>
<evidence type="ECO:0000259" key="8">
    <source>
        <dbReference type="Pfam" id="PF01435"/>
    </source>
</evidence>
<keyword evidence="10" id="KW-1185">Reference proteome</keyword>
<dbReference type="PANTHER" id="PTHR22726:SF1">
    <property type="entry name" value="METALLOENDOPEPTIDASE OMA1, MITOCHONDRIAL"/>
    <property type="match status" value="1"/>
</dbReference>
<reference evidence="9 10" key="1">
    <citation type="submission" date="2018-04" db="EMBL/GenBank/DDBJ databases">
        <title>Massilia violaceinigra sp. nov., a novel purple-pigmented bacterium isolated from Tianshan glacier, Xinjiang, China.</title>
        <authorList>
            <person name="Wang H."/>
        </authorList>
    </citation>
    <scope>NUCLEOTIDE SEQUENCE [LARGE SCALE GENOMIC DNA]</scope>
    <source>
        <strain evidence="9 10">B448-2</strain>
    </source>
</reference>
<dbReference type="CDD" id="cd07331">
    <property type="entry name" value="M48C_Oma1_like"/>
    <property type="match status" value="1"/>
</dbReference>
<feature type="signal peptide" evidence="7">
    <location>
        <begin position="1"/>
        <end position="21"/>
    </location>
</feature>
<dbReference type="Gene3D" id="3.30.2010.10">
    <property type="entry name" value="Metalloproteases ('zincins'), catalytic domain"/>
    <property type="match status" value="1"/>
</dbReference>
<keyword evidence="1 6" id="KW-0645">Protease</keyword>
<organism evidence="9 10">
    <name type="scientific">Massilia glaciei</name>
    <dbReference type="NCBI Taxonomy" id="1524097"/>
    <lineage>
        <taxon>Bacteria</taxon>
        <taxon>Pseudomonadati</taxon>
        <taxon>Pseudomonadota</taxon>
        <taxon>Betaproteobacteria</taxon>
        <taxon>Burkholderiales</taxon>
        <taxon>Oxalobacteraceae</taxon>
        <taxon>Telluria group</taxon>
        <taxon>Massilia</taxon>
    </lineage>
</organism>
<dbReference type="Proteomes" id="UP000241421">
    <property type="component" value="Unassembled WGS sequence"/>
</dbReference>
<evidence type="ECO:0000256" key="6">
    <source>
        <dbReference type="RuleBase" id="RU003983"/>
    </source>
</evidence>
<keyword evidence="3 6" id="KW-0378">Hydrolase</keyword>
<dbReference type="GO" id="GO:0004222">
    <property type="term" value="F:metalloendopeptidase activity"/>
    <property type="evidence" value="ECO:0007669"/>
    <property type="project" value="InterPro"/>
</dbReference>
<dbReference type="GO" id="GO:0051603">
    <property type="term" value="P:proteolysis involved in protein catabolic process"/>
    <property type="evidence" value="ECO:0007669"/>
    <property type="project" value="TreeGrafter"/>
</dbReference>
<evidence type="ECO:0000313" key="10">
    <source>
        <dbReference type="Proteomes" id="UP000241421"/>
    </source>
</evidence>
<accession>A0A2U2HIJ8</accession>
<dbReference type="GO" id="GO:0016020">
    <property type="term" value="C:membrane"/>
    <property type="evidence" value="ECO:0007669"/>
    <property type="project" value="TreeGrafter"/>
</dbReference>
<dbReference type="PANTHER" id="PTHR22726">
    <property type="entry name" value="METALLOENDOPEPTIDASE OMA1"/>
    <property type="match status" value="1"/>
</dbReference>
<name>A0A2U2HIJ8_9BURK</name>
<evidence type="ECO:0000256" key="1">
    <source>
        <dbReference type="ARBA" id="ARBA00022670"/>
    </source>
</evidence>
<dbReference type="AlphaFoldDB" id="A0A2U2HIJ8"/>
<evidence type="ECO:0000256" key="2">
    <source>
        <dbReference type="ARBA" id="ARBA00022723"/>
    </source>
</evidence>
<keyword evidence="7" id="KW-0732">Signal</keyword>
<dbReference type="EMBL" id="PXWF02000243">
    <property type="protein sequence ID" value="PWF46646.1"/>
    <property type="molecule type" value="Genomic_DNA"/>
</dbReference>
<feature type="chain" id="PRO_5015439802" evidence="7">
    <location>
        <begin position="22"/>
        <end position="295"/>
    </location>
</feature>
<protein>
    <submittedName>
        <fullName evidence="9">M48 family peptidase</fullName>
    </submittedName>
</protein>
<dbReference type="InterPro" id="IPR001915">
    <property type="entry name" value="Peptidase_M48"/>
</dbReference>
<evidence type="ECO:0000256" key="5">
    <source>
        <dbReference type="ARBA" id="ARBA00023049"/>
    </source>
</evidence>
<comment type="similarity">
    <text evidence="6">Belongs to the peptidase M48 family.</text>
</comment>
<evidence type="ECO:0000256" key="3">
    <source>
        <dbReference type="ARBA" id="ARBA00022801"/>
    </source>
</evidence>
<evidence type="ECO:0000256" key="4">
    <source>
        <dbReference type="ARBA" id="ARBA00022833"/>
    </source>
</evidence>
<feature type="domain" description="Peptidase M48" evidence="8">
    <location>
        <begin position="80"/>
        <end position="260"/>
    </location>
</feature>
<dbReference type="OrthoDB" id="9810445at2"/>
<evidence type="ECO:0000313" key="9">
    <source>
        <dbReference type="EMBL" id="PWF46646.1"/>
    </source>
</evidence>
<gene>
    <name evidence="9" type="ORF">C7C56_015870</name>
</gene>
<dbReference type="InterPro" id="IPR051156">
    <property type="entry name" value="Mito/Outer_Membr_Metalloprot"/>
</dbReference>
<comment type="cofactor">
    <cofactor evidence="6">
        <name>Zn(2+)</name>
        <dbReference type="ChEBI" id="CHEBI:29105"/>
    </cofactor>
    <text evidence="6">Binds 1 zinc ion per subunit.</text>
</comment>
<evidence type="ECO:0000256" key="7">
    <source>
        <dbReference type="SAM" id="SignalP"/>
    </source>
</evidence>
<keyword evidence="2" id="KW-0479">Metal-binding</keyword>
<keyword evidence="4 6" id="KW-0862">Zinc</keyword>
<comment type="caution">
    <text evidence="9">The sequence shown here is derived from an EMBL/GenBank/DDBJ whole genome shotgun (WGS) entry which is preliminary data.</text>
</comment>
<sequence length="295" mass="32056">MKIKKIALVVSLSVFTSVAAAKDAQVVVQDGIEVKPIPGYYKLASKEKIDHEASLQYAGMLQKAEQAGALVPDDHPQVRRLRAIAARMMPYASRWNPDAAQWKWEVNLFNSKQVNAFCMPGGRIGFFSGILTTLKLTDDEVAAIMGHEVAHALREHSRGQMLKSTGTSVLARLAGAGASAWFGIDPRVTDTIAQYGSQAASLKFSRDDERESDLIGLDLAARAGFDPRAGIVLWKKMASLNKGQPPAWMSTHPGGKERIAIMNQHMNVLLPLYARAKGTTPARLPPYRGAPAAAR</sequence>